<dbReference type="Proteomes" id="UP000198767">
    <property type="component" value="Unassembled WGS sequence"/>
</dbReference>
<name>A0A1G5QJZ1_9RHOB</name>
<reference evidence="10 11" key="1">
    <citation type="submission" date="2016-10" db="EMBL/GenBank/DDBJ databases">
        <authorList>
            <person name="de Groot N.N."/>
        </authorList>
    </citation>
    <scope>NUCLEOTIDE SEQUENCE [LARGE SCALE GENOMIC DNA]</scope>
    <source>
        <strain evidence="10 11">U95</strain>
    </source>
</reference>
<evidence type="ECO:0000256" key="5">
    <source>
        <dbReference type="ARBA" id="ARBA00022970"/>
    </source>
</evidence>
<keyword evidence="6 9" id="KW-1133">Transmembrane helix</keyword>
<protein>
    <submittedName>
        <fullName evidence="10">Amino acid/amide ABC transporter membrane protein 1, HAAT family</fullName>
    </submittedName>
</protein>
<sequence>MESSVLFLLNTSYAVLTLALVVLGLAIIFGLLGVLNMAHGEFVAIGAYCAFAVQSAGLPLILSLPLAIITTGAVGWLIEASVIRHLYKRPFDTLLATWGLSILLREGIELAFGLEYRSVSEPVSGSVRLLGVDYPIYRIMLMVALLIGFAALYVWYRRSNAGVRVRAMIANPQLATIVGIDTQKLARLAFAAGAASAGLAGAMLAPLVRIEPFMGIDFLLQSFFVLVVGGLGSLEGLFIGSSLIGGAESAGSTLMGGTAGYVTVLLISILFLWLKPEGLHARR</sequence>
<evidence type="ECO:0000256" key="2">
    <source>
        <dbReference type="ARBA" id="ARBA00022448"/>
    </source>
</evidence>
<comment type="similarity">
    <text evidence="8">Belongs to the binding-protein-dependent transport system permease family. LivHM subfamily.</text>
</comment>
<evidence type="ECO:0000256" key="1">
    <source>
        <dbReference type="ARBA" id="ARBA00004651"/>
    </source>
</evidence>
<keyword evidence="4 9" id="KW-0812">Transmembrane</keyword>
<dbReference type="Pfam" id="PF02653">
    <property type="entry name" value="BPD_transp_2"/>
    <property type="match status" value="1"/>
</dbReference>
<dbReference type="AlphaFoldDB" id="A0A1G5QJZ1"/>
<keyword evidence="11" id="KW-1185">Reference proteome</keyword>
<evidence type="ECO:0000256" key="9">
    <source>
        <dbReference type="SAM" id="Phobius"/>
    </source>
</evidence>
<keyword evidence="3" id="KW-1003">Cell membrane</keyword>
<evidence type="ECO:0000313" key="10">
    <source>
        <dbReference type="EMBL" id="SCZ61641.1"/>
    </source>
</evidence>
<dbReference type="PANTHER" id="PTHR11795">
    <property type="entry name" value="BRANCHED-CHAIN AMINO ACID TRANSPORT SYSTEM PERMEASE PROTEIN LIVH"/>
    <property type="match status" value="1"/>
</dbReference>
<keyword evidence="5" id="KW-0029">Amino-acid transport</keyword>
<proteinExistence type="inferred from homology"/>
<feature type="transmembrane region" description="Helical" evidence="9">
    <location>
        <begin position="188"/>
        <end position="208"/>
    </location>
</feature>
<evidence type="ECO:0000256" key="7">
    <source>
        <dbReference type="ARBA" id="ARBA00023136"/>
    </source>
</evidence>
<evidence type="ECO:0000313" key="11">
    <source>
        <dbReference type="Proteomes" id="UP000198767"/>
    </source>
</evidence>
<keyword evidence="2" id="KW-0813">Transport</keyword>
<dbReference type="GO" id="GO:0022857">
    <property type="term" value="F:transmembrane transporter activity"/>
    <property type="evidence" value="ECO:0007669"/>
    <property type="project" value="InterPro"/>
</dbReference>
<dbReference type="InterPro" id="IPR001851">
    <property type="entry name" value="ABC_transp_permease"/>
</dbReference>
<dbReference type="RefSeq" id="WP_090218049.1">
    <property type="nucleotide sequence ID" value="NZ_CANMPF010000016.1"/>
</dbReference>
<organism evidence="10 11">
    <name type="scientific">Epibacterium ulvae</name>
    <dbReference type="NCBI Taxonomy" id="1156985"/>
    <lineage>
        <taxon>Bacteria</taxon>
        <taxon>Pseudomonadati</taxon>
        <taxon>Pseudomonadota</taxon>
        <taxon>Alphaproteobacteria</taxon>
        <taxon>Rhodobacterales</taxon>
        <taxon>Roseobacteraceae</taxon>
        <taxon>Epibacterium</taxon>
    </lineage>
</organism>
<dbReference type="CDD" id="cd06582">
    <property type="entry name" value="TM_PBP1_LivH_like"/>
    <property type="match status" value="1"/>
</dbReference>
<evidence type="ECO:0000256" key="3">
    <source>
        <dbReference type="ARBA" id="ARBA00022475"/>
    </source>
</evidence>
<gene>
    <name evidence="10" type="ORF">SAMN04488118_104268</name>
</gene>
<feature type="transmembrane region" description="Helical" evidence="9">
    <location>
        <begin position="252"/>
        <end position="274"/>
    </location>
</feature>
<dbReference type="PANTHER" id="PTHR11795:SF447">
    <property type="entry name" value="ABC TRANSPORTER PERMEASE PROTEIN"/>
    <property type="match status" value="1"/>
</dbReference>
<dbReference type="STRING" id="1156985.SAMN04488118_104268"/>
<evidence type="ECO:0000256" key="6">
    <source>
        <dbReference type="ARBA" id="ARBA00022989"/>
    </source>
</evidence>
<dbReference type="InterPro" id="IPR052157">
    <property type="entry name" value="BCAA_transport_permease"/>
</dbReference>
<dbReference type="GO" id="GO:0005886">
    <property type="term" value="C:plasma membrane"/>
    <property type="evidence" value="ECO:0007669"/>
    <property type="project" value="UniProtKB-SubCell"/>
</dbReference>
<comment type="subcellular location">
    <subcellularLocation>
        <location evidence="1">Cell membrane</location>
        <topology evidence="1">Multi-pass membrane protein</topology>
    </subcellularLocation>
</comment>
<dbReference type="EMBL" id="FMWG01000004">
    <property type="protein sequence ID" value="SCZ61641.1"/>
    <property type="molecule type" value="Genomic_DNA"/>
</dbReference>
<evidence type="ECO:0000256" key="4">
    <source>
        <dbReference type="ARBA" id="ARBA00022692"/>
    </source>
</evidence>
<evidence type="ECO:0000256" key="8">
    <source>
        <dbReference type="ARBA" id="ARBA00037998"/>
    </source>
</evidence>
<feature type="transmembrane region" description="Helical" evidence="9">
    <location>
        <begin position="134"/>
        <end position="156"/>
    </location>
</feature>
<dbReference type="OrthoDB" id="9807115at2"/>
<feature type="transmembrane region" description="Helical" evidence="9">
    <location>
        <begin position="220"/>
        <end position="240"/>
    </location>
</feature>
<accession>A0A1G5QJZ1</accession>
<dbReference type="GO" id="GO:0006865">
    <property type="term" value="P:amino acid transport"/>
    <property type="evidence" value="ECO:0007669"/>
    <property type="project" value="UniProtKB-KW"/>
</dbReference>
<keyword evidence="7 9" id="KW-0472">Membrane</keyword>
<feature type="transmembrane region" description="Helical" evidence="9">
    <location>
        <begin position="12"/>
        <end position="35"/>
    </location>
</feature>